<reference evidence="4 5" key="1">
    <citation type="submission" date="2010-10" db="EMBL/GenBank/DDBJ databases">
        <authorList>
            <person name="Durkin A.S."/>
            <person name="Madupu R."/>
            <person name="Torralba M."/>
            <person name="Gillis M."/>
            <person name="Methe B."/>
            <person name="Sutton G."/>
            <person name="Nelson K.E."/>
        </authorList>
    </citation>
    <scope>NUCLEOTIDE SEQUENCE [LARGE SCALE GENOMIC DNA]</scope>
    <source>
        <strain evidence="4 5">JCVIHMP022</strain>
    </source>
</reference>
<dbReference type="EMBL" id="AEHJ01000006">
    <property type="protein sequence ID" value="EFO78548.1"/>
    <property type="molecule type" value="Genomic_DNA"/>
</dbReference>
<dbReference type="AlphaFoldDB" id="A0AB72Z340"/>
<accession>A0AB72Z340</accession>
<comment type="caution">
    <text evidence="4">The sequence shown here is derived from an EMBL/GenBank/DDBJ whole genome shotgun (WGS) entry which is preliminary data.</text>
</comment>
<dbReference type="PANTHER" id="PTHR48081">
    <property type="entry name" value="AB HYDROLASE SUPERFAMILY PROTEIN C4A8.06C"/>
    <property type="match status" value="1"/>
</dbReference>
<gene>
    <name evidence="4" type="ORF">HMPREF9003_1978</name>
</gene>
<sequence length="334" mass="37060">MADIDIESMVAPASAEPLKPIPTPVDQVADFPHSDEVPEGCVVIEDDFADTFFFSTYITEEKYVTRETKEGHLDLKLTIYTPFHDDTNMPDGNHENGWPVIVFMRGAAFFKPNPASFNSLYTRLSEKGYAVVVPEYRPSTVAPFPAQMQDCKTAIRYVRRNAERLGFDPGRIALFGDSAGGHTVLVAGFTGDAAPDTPEYAETSAEVSCIVDWYGPTDFVKMNYYPSSQDHNPADCPEGMELGGVSVLENPDRSREASPMTYLSEDRPTPPTLIMHGGRDLLVPFNQSCRLYVTMRALGKDVTFYKLDNASHAAYGFRGDQAIGLVITWLKERL</sequence>
<dbReference type="Pfam" id="PF20434">
    <property type="entry name" value="BD-FAE"/>
    <property type="match status" value="1"/>
</dbReference>
<evidence type="ECO:0000256" key="2">
    <source>
        <dbReference type="SAM" id="MobiDB-lite"/>
    </source>
</evidence>
<dbReference type="Proteomes" id="UP000003457">
    <property type="component" value="Unassembled WGS sequence"/>
</dbReference>
<dbReference type="InterPro" id="IPR029058">
    <property type="entry name" value="AB_hydrolase_fold"/>
</dbReference>
<protein>
    <submittedName>
        <fullName evidence="4">Hydrolase, alpha/beta domain protein</fullName>
    </submittedName>
</protein>
<dbReference type="InterPro" id="IPR049492">
    <property type="entry name" value="BD-FAE-like_dom"/>
</dbReference>
<dbReference type="Gene3D" id="3.40.50.1820">
    <property type="entry name" value="alpha/beta hydrolase"/>
    <property type="match status" value="1"/>
</dbReference>
<evidence type="ECO:0000313" key="4">
    <source>
        <dbReference type="EMBL" id="EFO78548.1"/>
    </source>
</evidence>
<organism evidence="4 5">
    <name type="scientific">Bifidobacterium dentium JCVIHMP022</name>
    <dbReference type="NCBI Taxonomy" id="553191"/>
    <lineage>
        <taxon>Bacteria</taxon>
        <taxon>Bacillati</taxon>
        <taxon>Actinomycetota</taxon>
        <taxon>Actinomycetes</taxon>
        <taxon>Bifidobacteriales</taxon>
        <taxon>Bifidobacteriaceae</taxon>
        <taxon>Bifidobacterium</taxon>
    </lineage>
</organism>
<evidence type="ECO:0000313" key="5">
    <source>
        <dbReference type="Proteomes" id="UP000003457"/>
    </source>
</evidence>
<dbReference type="RefSeq" id="WP_003843196.1">
    <property type="nucleotide sequence ID" value="NZ_AEHJ01000006.1"/>
</dbReference>
<dbReference type="SUPFAM" id="SSF53474">
    <property type="entry name" value="alpha/beta-Hydrolases"/>
    <property type="match status" value="1"/>
</dbReference>
<keyword evidence="1 4" id="KW-0378">Hydrolase</keyword>
<dbReference type="PANTHER" id="PTHR48081:SF13">
    <property type="entry name" value="ALPHA_BETA HYDROLASE"/>
    <property type="match status" value="1"/>
</dbReference>
<evidence type="ECO:0000256" key="1">
    <source>
        <dbReference type="ARBA" id="ARBA00022801"/>
    </source>
</evidence>
<dbReference type="GO" id="GO:0016787">
    <property type="term" value="F:hydrolase activity"/>
    <property type="evidence" value="ECO:0007669"/>
    <property type="project" value="UniProtKB-KW"/>
</dbReference>
<evidence type="ECO:0000259" key="3">
    <source>
        <dbReference type="Pfam" id="PF20434"/>
    </source>
</evidence>
<dbReference type="InterPro" id="IPR050300">
    <property type="entry name" value="GDXG_lipolytic_enzyme"/>
</dbReference>
<feature type="domain" description="BD-FAE-like" evidence="3">
    <location>
        <begin position="89"/>
        <end position="292"/>
    </location>
</feature>
<proteinExistence type="predicted"/>
<feature type="region of interest" description="Disordered" evidence="2">
    <location>
        <begin position="250"/>
        <end position="269"/>
    </location>
</feature>
<name>A0AB72Z340_9BIFI</name>